<gene>
    <name evidence="6" type="ORF">GCM10011273_01150</name>
</gene>
<reference evidence="6" key="2">
    <citation type="submission" date="2020-09" db="EMBL/GenBank/DDBJ databases">
        <authorList>
            <person name="Sun Q."/>
            <person name="Kim S."/>
        </authorList>
    </citation>
    <scope>NUCLEOTIDE SEQUENCE</scope>
    <source>
        <strain evidence="6">KCTC 32296</strain>
    </source>
</reference>
<proteinExistence type="predicted"/>
<dbReference type="Gene3D" id="3.30.565.10">
    <property type="entry name" value="Histidine kinase-like ATPase, C-terminal domain"/>
    <property type="match status" value="1"/>
</dbReference>
<dbReference type="Gene3D" id="1.10.287.130">
    <property type="match status" value="1"/>
</dbReference>
<organism evidence="6 7">
    <name type="scientific">Asticcacaulis endophyticus</name>
    <dbReference type="NCBI Taxonomy" id="1395890"/>
    <lineage>
        <taxon>Bacteria</taxon>
        <taxon>Pseudomonadati</taxon>
        <taxon>Pseudomonadota</taxon>
        <taxon>Alphaproteobacteria</taxon>
        <taxon>Caulobacterales</taxon>
        <taxon>Caulobacteraceae</taxon>
        <taxon>Asticcacaulis</taxon>
    </lineage>
</organism>
<accession>A0A918PRX6</accession>
<evidence type="ECO:0000313" key="7">
    <source>
        <dbReference type="Proteomes" id="UP000662572"/>
    </source>
</evidence>
<dbReference type="CDD" id="cd00082">
    <property type="entry name" value="HisKA"/>
    <property type="match status" value="1"/>
</dbReference>
<dbReference type="Pfam" id="PF00512">
    <property type="entry name" value="HisKA"/>
    <property type="match status" value="1"/>
</dbReference>
<dbReference type="AlphaFoldDB" id="A0A918PRX6"/>
<dbReference type="EC" id="2.7.13.3" evidence="2"/>
<feature type="region of interest" description="Disordered" evidence="4">
    <location>
        <begin position="11"/>
        <end position="30"/>
    </location>
</feature>
<dbReference type="SUPFAM" id="SSF47384">
    <property type="entry name" value="Homodimeric domain of signal transducing histidine kinase"/>
    <property type="match status" value="1"/>
</dbReference>
<dbReference type="PROSITE" id="PS50109">
    <property type="entry name" value="HIS_KIN"/>
    <property type="match status" value="1"/>
</dbReference>
<dbReference type="SUPFAM" id="SSF55874">
    <property type="entry name" value="ATPase domain of HSP90 chaperone/DNA topoisomerase II/histidine kinase"/>
    <property type="match status" value="1"/>
</dbReference>
<dbReference type="SMART" id="SM00387">
    <property type="entry name" value="HATPase_c"/>
    <property type="match status" value="1"/>
</dbReference>
<dbReference type="EMBL" id="BMZB01000001">
    <property type="protein sequence ID" value="GGZ20339.1"/>
    <property type="molecule type" value="Genomic_DNA"/>
</dbReference>
<name>A0A918PRX6_9CAUL</name>
<keyword evidence="6" id="KW-0808">Transferase</keyword>
<dbReference type="SMART" id="SM00388">
    <property type="entry name" value="HisKA"/>
    <property type="match status" value="1"/>
</dbReference>
<dbReference type="PANTHER" id="PTHR43547:SF2">
    <property type="entry name" value="HYBRID SIGNAL TRANSDUCTION HISTIDINE KINASE C"/>
    <property type="match status" value="1"/>
</dbReference>
<keyword evidence="3" id="KW-0597">Phosphoprotein</keyword>
<keyword evidence="7" id="KW-1185">Reference proteome</keyword>
<comment type="caution">
    <text evidence="6">The sequence shown here is derived from an EMBL/GenBank/DDBJ whole genome shotgun (WGS) entry which is preliminary data.</text>
</comment>
<dbReference type="InterPro" id="IPR036890">
    <property type="entry name" value="HATPase_C_sf"/>
</dbReference>
<feature type="domain" description="Histidine kinase" evidence="5">
    <location>
        <begin position="42"/>
        <end position="262"/>
    </location>
</feature>
<comment type="catalytic activity">
    <reaction evidence="1">
        <text>ATP + protein L-histidine = ADP + protein N-phospho-L-histidine.</text>
        <dbReference type="EC" id="2.7.13.3"/>
    </reaction>
</comment>
<dbReference type="InterPro" id="IPR003594">
    <property type="entry name" value="HATPase_dom"/>
</dbReference>
<protein>
    <recommendedName>
        <fullName evidence="2">histidine kinase</fullName>
        <ecNumber evidence="2">2.7.13.3</ecNumber>
    </recommendedName>
</protein>
<keyword evidence="6" id="KW-0418">Kinase</keyword>
<dbReference type="RefSeq" id="WP_189484439.1">
    <property type="nucleotide sequence ID" value="NZ_BMZB01000001.1"/>
</dbReference>
<evidence type="ECO:0000256" key="1">
    <source>
        <dbReference type="ARBA" id="ARBA00000085"/>
    </source>
</evidence>
<evidence type="ECO:0000256" key="3">
    <source>
        <dbReference type="ARBA" id="ARBA00022553"/>
    </source>
</evidence>
<evidence type="ECO:0000256" key="2">
    <source>
        <dbReference type="ARBA" id="ARBA00012438"/>
    </source>
</evidence>
<dbReference type="GO" id="GO:0000155">
    <property type="term" value="F:phosphorelay sensor kinase activity"/>
    <property type="evidence" value="ECO:0007669"/>
    <property type="project" value="InterPro"/>
</dbReference>
<evidence type="ECO:0000259" key="5">
    <source>
        <dbReference type="PROSITE" id="PS50109"/>
    </source>
</evidence>
<evidence type="ECO:0000256" key="4">
    <source>
        <dbReference type="SAM" id="MobiDB-lite"/>
    </source>
</evidence>
<dbReference type="PANTHER" id="PTHR43547">
    <property type="entry name" value="TWO-COMPONENT HISTIDINE KINASE"/>
    <property type="match status" value="1"/>
</dbReference>
<dbReference type="Proteomes" id="UP000662572">
    <property type="component" value="Unassembled WGS sequence"/>
</dbReference>
<evidence type="ECO:0000313" key="6">
    <source>
        <dbReference type="EMBL" id="GGZ20339.1"/>
    </source>
</evidence>
<dbReference type="InterPro" id="IPR003661">
    <property type="entry name" value="HisK_dim/P_dom"/>
</dbReference>
<dbReference type="InterPro" id="IPR005467">
    <property type="entry name" value="His_kinase_dom"/>
</dbReference>
<sequence length="262" mass="28260">MSLSLRHLQAPEITDNAPAAEPGHRVLSGDDPADGGRAFLRMVSHELRTPLNSIIGFSEVLRHEHFGPLGSPQYHEYAGIIHDSGRRLLGLFDDVLEIVRLQGGNADLVCARQPVLPCLEDALLGHAGRAEARNVRFSLRLKDEDLSGHFDARAVGICLDHLIDNALNHAPEGSLIEVSAKAVGEDIDIWVFNVGGAPTVEEIDRLMRPFEIGPKAPGRSQPGAGLGWAIVKLYCQAMGGDFKVTTSPGLGLKAILRLKSQP</sequence>
<dbReference type="InterPro" id="IPR036097">
    <property type="entry name" value="HisK_dim/P_sf"/>
</dbReference>
<reference evidence="6" key="1">
    <citation type="journal article" date="2014" name="Int. J. Syst. Evol. Microbiol.">
        <title>Complete genome sequence of Corynebacterium casei LMG S-19264T (=DSM 44701T), isolated from a smear-ripened cheese.</title>
        <authorList>
            <consortium name="US DOE Joint Genome Institute (JGI-PGF)"/>
            <person name="Walter F."/>
            <person name="Albersmeier A."/>
            <person name="Kalinowski J."/>
            <person name="Ruckert C."/>
        </authorList>
    </citation>
    <scope>NUCLEOTIDE SEQUENCE</scope>
    <source>
        <strain evidence="6">KCTC 32296</strain>
    </source>
</reference>
<dbReference type="Pfam" id="PF02518">
    <property type="entry name" value="HATPase_c"/>
    <property type="match status" value="1"/>
</dbReference>